<dbReference type="GO" id="GO:0032981">
    <property type="term" value="P:mitochondrial respiratory chain complex I assembly"/>
    <property type="evidence" value="ECO:0007669"/>
    <property type="project" value="InterPro"/>
</dbReference>
<dbReference type="PANTHER" id="PTHR13002">
    <property type="entry name" value="C3ORF1 PROTEIN-RELATED"/>
    <property type="match status" value="1"/>
</dbReference>
<evidence type="ECO:0000256" key="4">
    <source>
        <dbReference type="ARBA" id="ARBA00022989"/>
    </source>
</evidence>
<dbReference type="InterPro" id="IPR055299">
    <property type="entry name" value="TIMMDC1"/>
</dbReference>
<reference evidence="9" key="1">
    <citation type="journal article" date="2023" name="bioRxiv">
        <title>Improved chromosome-level genome assembly for marigold (Tagetes erecta).</title>
        <authorList>
            <person name="Jiang F."/>
            <person name="Yuan L."/>
            <person name="Wang S."/>
            <person name="Wang H."/>
            <person name="Xu D."/>
            <person name="Wang A."/>
            <person name="Fan W."/>
        </authorList>
    </citation>
    <scope>NUCLEOTIDE SEQUENCE</scope>
    <source>
        <strain evidence="9">WSJ</strain>
        <tissue evidence="9">Leaf</tissue>
    </source>
</reference>
<dbReference type="Pfam" id="PF02466">
    <property type="entry name" value="Tim17"/>
    <property type="match status" value="1"/>
</dbReference>
<comment type="similarity">
    <text evidence="2">Belongs to the Tim17/Tim22/Tim23 family.</text>
</comment>
<proteinExistence type="inferred from homology"/>
<evidence type="ECO:0000256" key="6">
    <source>
        <dbReference type="ARBA" id="ARBA00040778"/>
    </source>
</evidence>
<evidence type="ECO:0000256" key="3">
    <source>
        <dbReference type="ARBA" id="ARBA00022692"/>
    </source>
</evidence>
<dbReference type="EMBL" id="JAUHHV010000011">
    <property type="protein sequence ID" value="KAK1407229.1"/>
    <property type="molecule type" value="Genomic_DNA"/>
</dbReference>
<dbReference type="GO" id="GO:0016020">
    <property type="term" value="C:membrane"/>
    <property type="evidence" value="ECO:0007669"/>
    <property type="project" value="UniProtKB-SubCell"/>
</dbReference>
<comment type="subcellular location">
    <subcellularLocation>
        <location evidence="1">Membrane</location>
        <topology evidence="1">Multi-pass membrane protein</topology>
    </subcellularLocation>
</comment>
<feature type="transmembrane region" description="Helical" evidence="8">
    <location>
        <begin position="167"/>
        <end position="186"/>
    </location>
</feature>
<feature type="transmembrane region" description="Helical" evidence="8">
    <location>
        <begin position="101"/>
        <end position="126"/>
    </location>
</feature>
<keyword evidence="5 8" id="KW-0472">Membrane</keyword>
<feature type="transmembrane region" description="Helical" evidence="8">
    <location>
        <begin position="44"/>
        <end position="62"/>
    </location>
</feature>
<dbReference type="GO" id="GO:0005739">
    <property type="term" value="C:mitochondrion"/>
    <property type="evidence" value="ECO:0007669"/>
    <property type="project" value="TreeGrafter"/>
</dbReference>
<name>A0AAD8JMJ8_TARER</name>
<keyword evidence="3 8" id="KW-0812">Transmembrane</keyword>
<keyword evidence="10" id="KW-1185">Reference proteome</keyword>
<feature type="transmembrane region" description="Helical" evidence="8">
    <location>
        <begin position="138"/>
        <end position="155"/>
    </location>
</feature>
<comment type="caution">
    <text evidence="9">The sequence shown here is derived from an EMBL/GenBank/DDBJ whole genome shotgun (WGS) entry which is preliminary data.</text>
</comment>
<evidence type="ECO:0000313" key="9">
    <source>
        <dbReference type="EMBL" id="KAK1407229.1"/>
    </source>
</evidence>
<protein>
    <recommendedName>
        <fullName evidence="6">Complex I assembly factor TIMMDC1, mitochondrial</fullName>
    </recommendedName>
    <alternativeName>
        <fullName evidence="7">Translocase of inner mitochondrial membrane domain-containing protein 1</fullName>
    </alternativeName>
</protein>
<evidence type="ECO:0000256" key="1">
    <source>
        <dbReference type="ARBA" id="ARBA00004141"/>
    </source>
</evidence>
<evidence type="ECO:0000313" key="10">
    <source>
        <dbReference type="Proteomes" id="UP001229421"/>
    </source>
</evidence>
<dbReference type="AlphaFoldDB" id="A0AAD8JMJ8"/>
<evidence type="ECO:0000256" key="2">
    <source>
        <dbReference type="ARBA" id="ARBA00008444"/>
    </source>
</evidence>
<dbReference type="PANTHER" id="PTHR13002:SF1">
    <property type="entry name" value="COMPLEX I ASSEMBLY FACTOR TIMMDC1, MITOCHONDRIAL"/>
    <property type="match status" value="1"/>
</dbReference>
<gene>
    <name evidence="9" type="ORF">QVD17_38843</name>
</gene>
<accession>A0AAD8JMJ8</accession>
<evidence type="ECO:0000256" key="7">
    <source>
        <dbReference type="ARBA" id="ARBA00041344"/>
    </source>
</evidence>
<sequence length="294" mass="32386">MLLLASFEEEFIFRDCGRLYLTMEVHKEPEENVPYTTSKIAGTVNWGTATIVGVFAGMLYGGMKEANASVSKDAEVTLKLGSTSDKREQYRLMRDAMEKRFISITRGSIVGGVRLGVFTATFYGLQNILADKRGVHDVYNIVGAGSATAATFGLIMPGSLAWRGRNVLLGSVLGATVCFPLGWLHLKLVEKANENKPVLTETVTAKPNVGAAIKGLGGNTSDQYLTTTTTPAITLFISQLHFLFQIQFLRFSFTSQSLNSSIRFQIIDLLYHHHHHHHISEIVSVDVNSLIFLE</sequence>
<dbReference type="Proteomes" id="UP001229421">
    <property type="component" value="Unassembled WGS sequence"/>
</dbReference>
<evidence type="ECO:0000256" key="5">
    <source>
        <dbReference type="ARBA" id="ARBA00023136"/>
    </source>
</evidence>
<keyword evidence="4 8" id="KW-1133">Transmembrane helix</keyword>
<evidence type="ECO:0000256" key="8">
    <source>
        <dbReference type="SAM" id="Phobius"/>
    </source>
</evidence>
<organism evidence="9 10">
    <name type="scientific">Tagetes erecta</name>
    <name type="common">African marigold</name>
    <dbReference type="NCBI Taxonomy" id="13708"/>
    <lineage>
        <taxon>Eukaryota</taxon>
        <taxon>Viridiplantae</taxon>
        <taxon>Streptophyta</taxon>
        <taxon>Embryophyta</taxon>
        <taxon>Tracheophyta</taxon>
        <taxon>Spermatophyta</taxon>
        <taxon>Magnoliopsida</taxon>
        <taxon>eudicotyledons</taxon>
        <taxon>Gunneridae</taxon>
        <taxon>Pentapetalae</taxon>
        <taxon>asterids</taxon>
        <taxon>campanulids</taxon>
        <taxon>Asterales</taxon>
        <taxon>Asteraceae</taxon>
        <taxon>Asteroideae</taxon>
        <taxon>Heliantheae alliance</taxon>
        <taxon>Tageteae</taxon>
        <taxon>Tagetes</taxon>
    </lineage>
</organism>